<protein>
    <submittedName>
        <fullName evidence="2">DUF2163 domain-containing protein</fullName>
    </submittedName>
</protein>
<dbReference type="NCBIfam" id="TIGR02218">
    <property type="entry name" value="phg_TIGR02218"/>
    <property type="match status" value="1"/>
</dbReference>
<dbReference type="Pfam" id="PF09931">
    <property type="entry name" value="Phage_phiJL001_Gp84_N"/>
    <property type="match status" value="1"/>
</dbReference>
<gene>
    <name evidence="2" type="ORF">KGB56_07645</name>
</gene>
<accession>A0ABX8ARN7</accession>
<name>A0ABX8ARN7_9HYPH</name>
<dbReference type="Pfam" id="PF09356">
    <property type="entry name" value="Phage_BR0599"/>
    <property type="match status" value="1"/>
</dbReference>
<evidence type="ECO:0000313" key="3">
    <source>
        <dbReference type="Proteomes" id="UP000680706"/>
    </source>
</evidence>
<sequence length="295" mass="32481">MFNAALKEHLNGKCTTVAYCWRLTAPSGLNLGFTTHDQPIMLLGKTYEPGFGLDGSQAMAQSDFQAGQEEALGVLSSESLSEKDLSAGLWDNAEVEVYLVNWQNPEQHELLRRGTLGEITRDANVFRAEFRSLAAKLSEPKGRQLSHQCHADLGDPKCGIDLNSDTYTRQVSIIGRDTANRLIIEGNADITTGWWSFGKLVFQTGAYTNHPLRITSHTIEQSKHKLTLWAPLVLEQTYPVTANISAGCDKGWGTCRAKFQNTKNFRGFPHMPGNDFILAGPEPQSATNNGEKLVG</sequence>
<organism evidence="2 3">
    <name type="scientific">Pseudovibrio brasiliensis</name>
    <dbReference type="NCBI Taxonomy" id="1898042"/>
    <lineage>
        <taxon>Bacteria</taxon>
        <taxon>Pseudomonadati</taxon>
        <taxon>Pseudomonadota</taxon>
        <taxon>Alphaproteobacteria</taxon>
        <taxon>Hyphomicrobiales</taxon>
        <taxon>Stappiaceae</taxon>
        <taxon>Pseudovibrio</taxon>
    </lineage>
</organism>
<keyword evidence="3" id="KW-1185">Reference proteome</keyword>
<dbReference type="RefSeq" id="WP_075698173.1">
    <property type="nucleotide sequence ID" value="NZ_CP074126.1"/>
</dbReference>
<reference evidence="2 3" key="1">
    <citation type="journal article" date="2021" name="Angew. Chem. Int. Ed. Engl.">
        <title>A novel family of nonribosomal peptides modulate collective behavior in Pseudovibrio bacteria isolated from marine sponges.</title>
        <authorList>
            <person name="Ioca L.P."/>
            <person name="Dai Y."/>
            <person name="Kunakom S."/>
            <person name="Diaz-Espinosa J."/>
            <person name="Krunic A."/>
            <person name="Crnkovic C.M."/>
            <person name="Orjala J."/>
            <person name="Sanchez L.M."/>
            <person name="Ferreira A.G."/>
            <person name="Berlinck R.G.S."/>
            <person name="Eustaquio A.S."/>
        </authorList>
    </citation>
    <scope>NUCLEOTIDE SEQUENCE [LARGE SCALE GENOMIC DNA]</scope>
    <source>
        <strain evidence="2 3">Ab134</strain>
    </source>
</reference>
<dbReference type="EMBL" id="CP074126">
    <property type="protein sequence ID" value="QUS57253.1"/>
    <property type="molecule type" value="Genomic_DNA"/>
</dbReference>
<dbReference type="InterPro" id="IPR011928">
    <property type="entry name" value="Phage_phiJL001_Gp84"/>
</dbReference>
<proteinExistence type="predicted"/>
<dbReference type="Proteomes" id="UP000680706">
    <property type="component" value="Chromosome"/>
</dbReference>
<evidence type="ECO:0000259" key="1">
    <source>
        <dbReference type="Pfam" id="PF09356"/>
    </source>
</evidence>
<evidence type="ECO:0000313" key="2">
    <source>
        <dbReference type="EMBL" id="QUS57253.1"/>
    </source>
</evidence>
<feature type="domain" description="Bacteriophage phiJL001 Gp84 C-terminal" evidence="1">
    <location>
        <begin position="193"/>
        <end position="275"/>
    </location>
</feature>
<dbReference type="InterPro" id="IPR018964">
    <property type="entry name" value="Phage_phiJL001_Gp84_C"/>
</dbReference>